<feature type="compositionally biased region" description="Low complexity" evidence="1">
    <location>
        <begin position="823"/>
        <end position="842"/>
    </location>
</feature>
<dbReference type="Proteomes" id="UP001497392">
    <property type="component" value="Unassembled WGS sequence"/>
</dbReference>
<feature type="compositionally biased region" description="Low complexity" evidence="1">
    <location>
        <begin position="73"/>
        <end position="86"/>
    </location>
</feature>
<dbReference type="EMBL" id="CAXHTA020000002">
    <property type="protein sequence ID" value="CAL5219511.1"/>
    <property type="molecule type" value="Genomic_DNA"/>
</dbReference>
<feature type="region of interest" description="Disordered" evidence="1">
    <location>
        <begin position="815"/>
        <end position="845"/>
    </location>
</feature>
<reference evidence="2 3" key="1">
    <citation type="submission" date="2024-06" db="EMBL/GenBank/DDBJ databases">
        <authorList>
            <person name="Kraege A."/>
            <person name="Thomma B."/>
        </authorList>
    </citation>
    <scope>NUCLEOTIDE SEQUENCE [LARGE SCALE GENOMIC DNA]</scope>
</reference>
<feature type="compositionally biased region" description="Polar residues" evidence="1">
    <location>
        <begin position="229"/>
        <end position="238"/>
    </location>
</feature>
<feature type="compositionally biased region" description="Polar residues" evidence="1">
    <location>
        <begin position="460"/>
        <end position="469"/>
    </location>
</feature>
<feature type="compositionally biased region" description="Basic and acidic residues" evidence="1">
    <location>
        <begin position="487"/>
        <end position="505"/>
    </location>
</feature>
<evidence type="ECO:0000313" key="2">
    <source>
        <dbReference type="EMBL" id="CAL5219511.1"/>
    </source>
</evidence>
<feature type="compositionally biased region" description="Low complexity" evidence="1">
    <location>
        <begin position="34"/>
        <end position="48"/>
    </location>
</feature>
<evidence type="ECO:0000256" key="1">
    <source>
        <dbReference type="SAM" id="MobiDB-lite"/>
    </source>
</evidence>
<feature type="compositionally biased region" description="Polar residues" evidence="1">
    <location>
        <begin position="431"/>
        <end position="442"/>
    </location>
</feature>
<feature type="region of interest" description="Disordered" evidence="1">
    <location>
        <begin position="374"/>
        <end position="559"/>
    </location>
</feature>
<feature type="compositionally biased region" description="Basic and acidic residues" evidence="1">
    <location>
        <begin position="518"/>
        <end position="531"/>
    </location>
</feature>
<feature type="region of interest" description="Disordered" evidence="1">
    <location>
        <begin position="1"/>
        <end position="241"/>
    </location>
</feature>
<name>A0ABP1FHX7_9CHLO</name>
<accession>A0ABP1FHX7</accession>
<organism evidence="2 3">
    <name type="scientific">Coccomyxa viridis</name>
    <dbReference type="NCBI Taxonomy" id="1274662"/>
    <lineage>
        <taxon>Eukaryota</taxon>
        <taxon>Viridiplantae</taxon>
        <taxon>Chlorophyta</taxon>
        <taxon>core chlorophytes</taxon>
        <taxon>Trebouxiophyceae</taxon>
        <taxon>Trebouxiophyceae incertae sedis</taxon>
        <taxon>Coccomyxaceae</taxon>
        <taxon>Coccomyxa</taxon>
    </lineage>
</organism>
<evidence type="ECO:0000313" key="3">
    <source>
        <dbReference type="Proteomes" id="UP001497392"/>
    </source>
</evidence>
<feature type="compositionally biased region" description="Basic and acidic residues" evidence="1">
    <location>
        <begin position="447"/>
        <end position="457"/>
    </location>
</feature>
<sequence length="1008" mass="106041">MAYSVVTGPINFGPAPSEQAGEGPFEVDPFKEQLSSSAVADADLAAEATHVQPPGSWRDTAESAVQPQEHAHSSAAAQHASRTAAAPIAEQQTRQDPLAEPSLAPSLAETSSKGHASPDGGESLTSVTQMGQPRDRQLPVLEVHNSSGPPEKETGSAYNSRGRLDSMQHATDELSGGADADSAEPPPSKPADVEQEPLTVQQNNHTAARALAGPTDSTGTEDTHEVDNTSEQHGQQAETCLPRLQPTIPDQATSMASIAHTGKGPAEAESLRNDQHLGSTVLTRPAAQAGSALMQHITDVLPMSTEQATMLQPDAGMKQTAQQQASAKQGEGPMQNSSCNTESMSAPAVRIGGIALEDARSAAGLIGSSDAASAMRPAAAPARPPASPHSLQHAADRAVPSTSVGTGASSDSHTQIPDQQQGPSLPAHSSVGESPAQSQLPSAENALTDRDAERMRTPYEGSSSIAHTTLSAPLAPSSSDAQPASSDDPHRMLHDSDARGSREEEPLPSAAPPMHALGTEDRQGEVQDILEHTGASTAPSEAALQAGSDRAMRHAESEAATQEELLALAEAVSRLEADLADAREAVAGHEHAAEAARQDAARWQDREADARARMEAVREAYADMRDTAEAAQAQLSELRAAETGLQKQLSACAQQARASEESKMRSRLDRAERAIEQERAANRDLQAALQACRQGGAAQEDGSMAKMTGELEMLRRDLGETSAALASQKASNKGLQIRVAELLRASTDAEALRASYVQVKQERDALLTSKHQWTTNETLLSSLKAQNKALHVTTEKLVSTNSELMERLNRQSEQVAGLKHALAKAPAAQAPRQEAPQQQTPAGGARITQSELELMALAEYVQELEAKLAEQQQANSSGHQKARTVDTGLSGSEASDLPVKDSGKPVHSAVKELGTDGEMPSQVDTSAVSEELSGNQQQSTLEDSRPAGQGDDSTEGSGDADVFSDEQVNAIKAALRPKAIQQGQQKQQSKGFWGYITDYITGADKLLQ</sequence>
<feature type="compositionally biased region" description="Basic and acidic residues" evidence="1">
    <location>
        <begin position="162"/>
        <end position="172"/>
    </location>
</feature>
<feature type="compositionally biased region" description="Polar residues" evidence="1">
    <location>
        <begin position="334"/>
        <end position="344"/>
    </location>
</feature>
<keyword evidence="3" id="KW-1185">Reference proteome</keyword>
<comment type="caution">
    <text evidence="2">The sequence shown here is derived from an EMBL/GenBank/DDBJ whole genome shotgun (WGS) entry which is preliminary data.</text>
</comment>
<feature type="compositionally biased region" description="Polar residues" evidence="1">
    <location>
        <begin position="400"/>
        <end position="423"/>
    </location>
</feature>
<feature type="compositionally biased region" description="Low complexity" evidence="1">
    <location>
        <begin position="318"/>
        <end position="329"/>
    </location>
</feature>
<feature type="region of interest" description="Disordered" evidence="1">
    <location>
        <begin position="315"/>
        <end position="344"/>
    </location>
</feature>
<feature type="region of interest" description="Disordered" evidence="1">
    <location>
        <begin position="871"/>
        <end position="969"/>
    </location>
</feature>
<protein>
    <submittedName>
        <fullName evidence="2">G1355 protein</fullName>
    </submittedName>
</protein>
<proteinExistence type="predicted"/>
<gene>
    <name evidence="2" type="primary">g1355</name>
    <name evidence="2" type="ORF">VP750_LOCUS1170</name>
</gene>
<feature type="compositionally biased region" description="Low complexity" evidence="1">
    <location>
        <begin position="470"/>
        <end position="486"/>
    </location>
</feature>
<feature type="compositionally biased region" description="Polar residues" evidence="1">
    <location>
        <begin position="922"/>
        <end position="941"/>
    </location>
</feature>
<feature type="compositionally biased region" description="Basic and acidic residues" evidence="1">
    <location>
        <begin position="898"/>
        <end position="914"/>
    </location>
</feature>